<protein>
    <recommendedName>
        <fullName evidence="3">Methyltransferase type 11 domain-containing protein</fullName>
    </recommendedName>
</protein>
<evidence type="ECO:0000313" key="1">
    <source>
        <dbReference type="EMBL" id="OGG35652.1"/>
    </source>
</evidence>
<evidence type="ECO:0000313" key="2">
    <source>
        <dbReference type="Proteomes" id="UP000176186"/>
    </source>
</evidence>
<dbReference type="PANTHER" id="PTHR43861">
    <property type="entry name" value="TRANS-ACONITATE 2-METHYLTRANSFERASE-RELATED"/>
    <property type="match status" value="1"/>
</dbReference>
<organism evidence="1 2">
    <name type="scientific">Candidatus Gottesmanbacteria bacterium RIFOXYB1_FULL_47_11</name>
    <dbReference type="NCBI Taxonomy" id="1798401"/>
    <lineage>
        <taxon>Bacteria</taxon>
        <taxon>Candidatus Gottesmaniibacteriota</taxon>
    </lineage>
</organism>
<dbReference type="EMBL" id="MFKE01000010">
    <property type="protein sequence ID" value="OGG35652.1"/>
    <property type="molecule type" value="Genomic_DNA"/>
</dbReference>
<gene>
    <name evidence="1" type="ORF">A2363_04455</name>
</gene>
<accession>A0A1F6BFU9</accession>
<dbReference type="PANTHER" id="PTHR43861:SF6">
    <property type="entry name" value="METHYLTRANSFERASE TYPE 11"/>
    <property type="match status" value="1"/>
</dbReference>
<dbReference type="SUPFAM" id="SSF53335">
    <property type="entry name" value="S-adenosyl-L-methionine-dependent methyltransferases"/>
    <property type="match status" value="1"/>
</dbReference>
<dbReference type="Proteomes" id="UP000176186">
    <property type="component" value="Unassembled WGS sequence"/>
</dbReference>
<dbReference type="InterPro" id="IPR029063">
    <property type="entry name" value="SAM-dependent_MTases_sf"/>
</dbReference>
<evidence type="ECO:0008006" key="3">
    <source>
        <dbReference type="Google" id="ProtNLM"/>
    </source>
</evidence>
<reference evidence="1 2" key="1">
    <citation type="journal article" date="2016" name="Nat. Commun.">
        <title>Thousands of microbial genomes shed light on interconnected biogeochemical processes in an aquifer system.</title>
        <authorList>
            <person name="Anantharaman K."/>
            <person name="Brown C.T."/>
            <person name="Hug L.A."/>
            <person name="Sharon I."/>
            <person name="Castelle C.J."/>
            <person name="Probst A.J."/>
            <person name="Thomas B.C."/>
            <person name="Singh A."/>
            <person name="Wilkins M.J."/>
            <person name="Karaoz U."/>
            <person name="Brodie E.L."/>
            <person name="Williams K.H."/>
            <person name="Hubbard S.S."/>
            <person name="Banfield J.F."/>
        </authorList>
    </citation>
    <scope>NUCLEOTIDE SEQUENCE [LARGE SCALE GENOMIC DNA]</scope>
</reference>
<sequence length="236" mass="27233">MPGAEAIAAFYREDLKHFDPYIAQRAVHRAYFRKKMQEIKKLASPSTLLDIGCAMGILLEEAKRAGVNAFGVDISRDAVTFCRRKGLTASQTYPKRRFDVVTAFEVIEHERDPVGFMRRVYKLLNKGGVVVLTTPDHSGIWQKLMGRHWVSYQHPEHVTFWENESLRYLLTKSGFSNITVRRDSPRPFPLSFLFTRAADYFPWAAWILKPIGRVLARRRIVNPINPWDDLLVVGKK</sequence>
<dbReference type="STRING" id="1798401.A2363_04455"/>
<dbReference type="CDD" id="cd02440">
    <property type="entry name" value="AdoMet_MTases"/>
    <property type="match status" value="1"/>
</dbReference>
<comment type="caution">
    <text evidence="1">The sequence shown here is derived from an EMBL/GenBank/DDBJ whole genome shotgun (WGS) entry which is preliminary data.</text>
</comment>
<name>A0A1F6BFU9_9BACT</name>
<proteinExistence type="predicted"/>
<dbReference type="Pfam" id="PF13489">
    <property type="entry name" value="Methyltransf_23"/>
    <property type="match status" value="1"/>
</dbReference>
<dbReference type="AlphaFoldDB" id="A0A1F6BFU9"/>
<dbReference type="Gene3D" id="3.40.50.150">
    <property type="entry name" value="Vaccinia Virus protein VP39"/>
    <property type="match status" value="1"/>
</dbReference>